<evidence type="ECO:0000256" key="3">
    <source>
        <dbReference type="ARBA" id="ARBA00022729"/>
    </source>
</evidence>
<name>A0A1H8EZ97_9RHOB</name>
<dbReference type="GO" id="GO:0042918">
    <property type="term" value="P:alkanesulfonate transmembrane transport"/>
    <property type="evidence" value="ECO:0007669"/>
    <property type="project" value="TreeGrafter"/>
</dbReference>
<dbReference type="GO" id="GO:0042597">
    <property type="term" value="C:periplasmic space"/>
    <property type="evidence" value="ECO:0007669"/>
    <property type="project" value="UniProtKB-SubCell"/>
</dbReference>
<accession>A0A1H8EZ97</accession>
<proteinExistence type="inferred from homology"/>
<dbReference type="PROSITE" id="PS51318">
    <property type="entry name" value="TAT"/>
    <property type="match status" value="1"/>
</dbReference>
<dbReference type="Proteomes" id="UP000199054">
    <property type="component" value="Unassembled WGS sequence"/>
</dbReference>
<evidence type="ECO:0000259" key="4">
    <source>
        <dbReference type="Pfam" id="PF09084"/>
    </source>
</evidence>
<dbReference type="Pfam" id="PF09084">
    <property type="entry name" value="NMT1"/>
    <property type="match status" value="1"/>
</dbReference>
<keyword evidence="3" id="KW-0732">Signal</keyword>
<reference evidence="5 6" key="1">
    <citation type="submission" date="2016-10" db="EMBL/GenBank/DDBJ databases">
        <authorList>
            <person name="de Groot N.N."/>
        </authorList>
    </citation>
    <scope>NUCLEOTIDE SEQUENCE [LARGE SCALE GENOMIC DNA]</scope>
    <source>
        <strain evidence="5 6">DSM 8512</strain>
    </source>
</reference>
<dbReference type="InterPro" id="IPR015168">
    <property type="entry name" value="SsuA/THI5"/>
</dbReference>
<dbReference type="SUPFAM" id="SSF53850">
    <property type="entry name" value="Periplasmic binding protein-like II"/>
    <property type="match status" value="1"/>
</dbReference>
<organism evidence="5 6">
    <name type="scientific">Paracoccus alcaliphilus</name>
    <dbReference type="NCBI Taxonomy" id="34002"/>
    <lineage>
        <taxon>Bacteria</taxon>
        <taxon>Pseudomonadati</taxon>
        <taxon>Pseudomonadota</taxon>
        <taxon>Alphaproteobacteria</taxon>
        <taxon>Rhodobacterales</taxon>
        <taxon>Paracoccaceae</taxon>
        <taxon>Paracoccus</taxon>
    </lineage>
</organism>
<dbReference type="PANTHER" id="PTHR30024:SF47">
    <property type="entry name" value="TAURINE-BINDING PERIPLASMIC PROTEIN"/>
    <property type="match status" value="1"/>
</dbReference>
<comment type="similarity">
    <text evidence="2">Belongs to the bacterial solute-binding protein SsuA/TauA family.</text>
</comment>
<keyword evidence="6" id="KW-1185">Reference proteome</keyword>
<evidence type="ECO:0000313" key="6">
    <source>
        <dbReference type="Proteomes" id="UP000199054"/>
    </source>
</evidence>
<dbReference type="PANTHER" id="PTHR30024">
    <property type="entry name" value="ALIPHATIC SULFONATES-BINDING PROTEIN-RELATED"/>
    <property type="match status" value="1"/>
</dbReference>
<dbReference type="STRING" id="34002.SAMN04489859_100346"/>
<feature type="domain" description="SsuA/THI5-like" evidence="4">
    <location>
        <begin position="41"/>
        <end position="252"/>
    </location>
</feature>
<sequence>MTIALNRRQTLLGMGAMGAAAALGTPALASSRNMAVLHLGSHAPSFIAWERGYFKDAGIDLNLRFFEAAQPMAVAIASGDADFGVTAMTGGLISLAQKDAVKVIGGALIEKPGSPGSLVLASNKAFEDGLTDPSQLAGRSFGITTAGSSFHFMAHKIAQANGVDLAEVDLRPLQKLGALVGALSTGQIDAWAIQPSIATKLLADGAAQQIGTVADCAPNYQVTTAFTSTGNAANEGELVTAFVAAYSRAIADYNAAFIDRTAPAEEVDELAAIVHKYVETDSPAEVAKENLINGAQRINEGLALAEDSIIEQLEWYKSEDMVDQSVTREQLLDTSYVETI</sequence>
<dbReference type="RefSeq" id="WP_090610454.1">
    <property type="nucleotide sequence ID" value="NZ_CP067125.1"/>
</dbReference>
<protein>
    <submittedName>
        <fullName evidence="5">NitT/TauT family transport system substrate-binding protein</fullName>
    </submittedName>
</protein>
<dbReference type="OrthoDB" id="9815602at2"/>
<comment type="subcellular location">
    <subcellularLocation>
        <location evidence="1">Periplasm</location>
    </subcellularLocation>
</comment>
<dbReference type="EMBL" id="FODE01000003">
    <property type="protein sequence ID" value="SEN24207.1"/>
    <property type="molecule type" value="Genomic_DNA"/>
</dbReference>
<evidence type="ECO:0000313" key="5">
    <source>
        <dbReference type="EMBL" id="SEN24207.1"/>
    </source>
</evidence>
<evidence type="ECO:0000256" key="1">
    <source>
        <dbReference type="ARBA" id="ARBA00004418"/>
    </source>
</evidence>
<dbReference type="AlphaFoldDB" id="A0A1H8EZ97"/>
<dbReference type="InterPro" id="IPR006311">
    <property type="entry name" value="TAT_signal"/>
</dbReference>
<evidence type="ECO:0000256" key="2">
    <source>
        <dbReference type="ARBA" id="ARBA00010742"/>
    </source>
</evidence>
<dbReference type="Gene3D" id="3.40.190.10">
    <property type="entry name" value="Periplasmic binding protein-like II"/>
    <property type="match status" value="2"/>
</dbReference>
<gene>
    <name evidence="5" type="ORF">SAMN04489859_100346</name>
</gene>